<dbReference type="InterPro" id="IPR023210">
    <property type="entry name" value="NADP_OxRdtase_dom"/>
</dbReference>
<dbReference type="SUPFAM" id="SSF51430">
    <property type="entry name" value="NAD(P)-linked oxidoreductase"/>
    <property type="match status" value="1"/>
</dbReference>
<accession>A0AAP0HJI3</accession>
<keyword evidence="1" id="KW-0472">Membrane</keyword>
<feature type="domain" description="NADP-dependent oxidoreductase" evidence="2">
    <location>
        <begin position="97"/>
        <end position="210"/>
    </location>
</feature>
<dbReference type="PANTHER" id="PTHR11732">
    <property type="entry name" value="ALDO/KETO REDUCTASE"/>
    <property type="match status" value="1"/>
</dbReference>
<sequence>MEQDLLNRQIRSKTWNSPKVFLDFYITYYAPLALETSKVKLVRKEVQISFFTLRCIGFRSVDYGGSVVDAINNNSSSLDSGNKSKLALAVALLTADYKNEAEVGEALADAFRAGLVKREELFITTKLWNSDYGHAIEACKDSLKKLQLDYMDLYLVHFPVAVKHIGVGNSSIPLDEDGVLDIDTTITLESTWRSMEELVSMGLVRSIGIRLVAQAEPVPYKVDDFVGLNLHSLDAMLVMYFIAVVAMPIYAIAVVSIYAIDAMLLSCLGFMRKH</sequence>
<organism evidence="3 4">
    <name type="scientific">Stephania yunnanensis</name>
    <dbReference type="NCBI Taxonomy" id="152371"/>
    <lineage>
        <taxon>Eukaryota</taxon>
        <taxon>Viridiplantae</taxon>
        <taxon>Streptophyta</taxon>
        <taxon>Embryophyta</taxon>
        <taxon>Tracheophyta</taxon>
        <taxon>Spermatophyta</taxon>
        <taxon>Magnoliopsida</taxon>
        <taxon>Ranunculales</taxon>
        <taxon>Menispermaceae</taxon>
        <taxon>Menispermoideae</taxon>
        <taxon>Cissampelideae</taxon>
        <taxon>Stephania</taxon>
    </lineage>
</organism>
<keyword evidence="1" id="KW-1133">Transmembrane helix</keyword>
<keyword evidence="4" id="KW-1185">Reference proteome</keyword>
<dbReference type="EMBL" id="JBBNAF010000013">
    <property type="protein sequence ID" value="KAK9087087.1"/>
    <property type="molecule type" value="Genomic_DNA"/>
</dbReference>
<dbReference type="GO" id="GO:0016491">
    <property type="term" value="F:oxidoreductase activity"/>
    <property type="evidence" value="ECO:0007669"/>
    <property type="project" value="InterPro"/>
</dbReference>
<dbReference type="InterPro" id="IPR020471">
    <property type="entry name" value="AKR"/>
</dbReference>
<feature type="transmembrane region" description="Helical" evidence="1">
    <location>
        <begin position="238"/>
        <end position="271"/>
    </location>
</feature>
<name>A0AAP0HJI3_9MAGN</name>
<evidence type="ECO:0000313" key="4">
    <source>
        <dbReference type="Proteomes" id="UP001420932"/>
    </source>
</evidence>
<comment type="caution">
    <text evidence="3">The sequence shown here is derived from an EMBL/GenBank/DDBJ whole genome shotgun (WGS) entry which is preliminary data.</text>
</comment>
<dbReference type="Proteomes" id="UP001420932">
    <property type="component" value="Unassembled WGS sequence"/>
</dbReference>
<dbReference type="PRINTS" id="PR00069">
    <property type="entry name" value="ALDKETRDTASE"/>
</dbReference>
<dbReference type="Gene3D" id="3.20.20.100">
    <property type="entry name" value="NADP-dependent oxidoreductase domain"/>
    <property type="match status" value="1"/>
</dbReference>
<evidence type="ECO:0000259" key="2">
    <source>
        <dbReference type="Pfam" id="PF00248"/>
    </source>
</evidence>
<keyword evidence="1" id="KW-0812">Transmembrane</keyword>
<reference evidence="3 4" key="1">
    <citation type="submission" date="2024-01" db="EMBL/GenBank/DDBJ databases">
        <title>Genome assemblies of Stephania.</title>
        <authorList>
            <person name="Yang L."/>
        </authorList>
    </citation>
    <scope>NUCLEOTIDE SEQUENCE [LARGE SCALE GENOMIC DNA]</scope>
    <source>
        <strain evidence="3">YNDBR</strain>
        <tissue evidence="3">Leaf</tissue>
    </source>
</reference>
<dbReference type="AlphaFoldDB" id="A0AAP0HJI3"/>
<evidence type="ECO:0000256" key="1">
    <source>
        <dbReference type="SAM" id="Phobius"/>
    </source>
</evidence>
<gene>
    <name evidence="3" type="ORF">Syun_029481</name>
</gene>
<dbReference type="InterPro" id="IPR036812">
    <property type="entry name" value="NAD(P)_OxRdtase_dom_sf"/>
</dbReference>
<evidence type="ECO:0000313" key="3">
    <source>
        <dbReference type="EMBL" id="KAK9087087.1"/>
    </source>
</evidence>
<protein>
    <recommendedName>
        <fullName evidence="2">NADP-dependent oxidoreductase domain-containing protein</fullName>
    </recommendedName>
</protein>
<dbReference type="Pfam" id="PF00248">
    <property type="entry name" value="Aldo_ket_red"/>
    <property type="match status" value="1"/>
</dbReference>
<proteinExistence type="predicted"/>